<organism evidence="1">
    <name type="scientific">uncultured bacterium</name>
    <name type="common">gcode 4</name>
    <dbReference type="NCBI Taxonomy" id="1234023"/>
    <lineage>
        <taxon>Bacteria</taxon>
        <taxon>environmental samples</taxon>
    </lineage>
</organism>
<accession>K2GET4</accession>
<sequence length="86" mass="10168">MSQHLRRGRIVGLVRTLGKGVCSQGHREFESLPLRQMFKKIKVPEEMRSLCLGVKRTGKSLPLRQMFKKSTFLKRWEVYAREWTYG</sequence>
<reference evidence="1" key="1">
    <citation type="journal article" date="2012" name="Science">
        <title>Fermentation, hydrogen, and sulfur metabolism in multiple uncultivated bacterial phyla.</title>
        <authorList>
            <person name="Wrighton K.C."/>
            <person name="Thomas B.C."/>
            <person name="Sharon I."/>
            <person name="Miller C.S."/>
            <person name="Castelle C.J."/>
            <person name="VerBerkmoes N.C."/>
            <person name="Wilkins M.J."/>
            <person name="Hettich R.L."/>
            <person name="Lipton M.S."/>
            <person name="Williams K.H."/>
            <person name="Long P.E."/>
            <person name="Banfield J.F."/>
        </authorList>
    </citation>
    <scope>NUCLEOTIDE SEQUENCE [LARGE SCALE GENOMIC DNA]</scope>
</reference>
<name>K2GET4_9BACT</name>
<dbReference type="AlphaFoldDB" id="K2GET4"/>
<gene>
    <name evidence="1" type="ORF">ACD_3C00014G0004</name>
</gene>
<protein>
    <submittedName>
        <fullName evidence="1">Uncharacterized protein</fullName>
    </submittedName>
</protein>
<evidence type="ECO:0000313" key="1">
    <source>
        <dbReference type="EMBL" id="EKE28779.1"/>
    </source>
</evidence>
<proteinExistence type="predicted"/>
<comment type="caution">
    <text evidence="1">The sequence shown here is derived from an EMBL/GenBank/DDBJ whole genome shotgun (WGS) entry which is preliminary data.</text>
</comment>
<dbReference type="EMBL" id="AMFJ01000288">
    <property type="protein sequence ID" value="EKE28779.1"/>
    <property type="molecule type" value="Genomic_DNA"/>
</dbReference>